<keyword evidence="2" id="KW-0732">Signal</keyword>
<comment type="caution">
    <text evidence="3">The sequence shown here is derived from an EMBL/GenBank/DDBJ whole genome shotgun (WGS) entry which is preliminary data.</text>
</comment>
<name>A0A6N7QVY4_9BACI</name>
<dbReference type="EMBL" id="WJEE01000013">
    <property type="protein sequence ID" value="MRI66273.1"/>
    <property type="molecule type" value="Genomic_DNA"/>
</dbReference>
<evidence type="ECO:0000256" key="2">
    <source>
        <dbReference type="SAM" id="SignalP"/>
    </source>
</evidence>
<organism evidence="3 4">
    <name type="scientific">Gracilibacillus thailandensis</name>
    <dbReference type="NCBI Taxonomy" id="563735"/>
    <lineage>
        <taxon>Bacteria</taxon>
        <taxon>Bacillati</taxon>
        <taxon>Bacillota</taxon>
        <taxon>Bacilli</taxon>
        <taxon>Bacillales</taxon>
        <taxon>Bacillaceae</taxon>
        <taxon>Gracilibacillus</taxon>
    </lineage>
</organism>
<gene>
    <name evidence="3" type="ORF">GH885_07915</name>
</gene>
<feature type="region of interest" description="Disordered" evidence="1">
    <location>
        <begin position="24"/>
        <end position="62"/>
    </location>
</feature>
<dbReference type="RefSeq" id="WP_153835018.1">
    <property type="nucleotide sequence ID" value="NZ_JBHUMW010000047.1"/>
</dbReference>
<dbReference type="AlphaFoldDB" id="A0A6N7QVY4"/>
<proteinExistence type="predicted"/>
<evidence type="ECO:0000313" key="3">
    <source>
        <dbReference type="EMBL" id="MRI66273.1"/>
    </source>
</evidence>
<feature type="compositionally biased region" description="Acidic residues" evidence="1">
    <location>
        <begin position="194"/>
        <end position="207"/>
    </location>
</feature>
<dbReference type="PROSITE" id="PS51257">
    <property type="entry name" value="PROKAR_LIPOPROTEIN"/>
    <property type="match status" value="1"/>
</dbReference>
<feature type="region of interest" description="Disordered" evidence="1">
    <location>
        <begin position="184"/>
        <end position="224"/>
    </location>
</feature>
<dbReference type="Proteomes" id="UP000435187">
    <property type="component" value="Unassembled WGS sequence"/>
</dbReference>
<reference evidence="3 4" key="1">
    <citation type="submission" date="2019-10" db="EMBL/GenBank/DDBJ databases">
        <title>Gracilibacillus salitolerans sp. nov., a moderate halophile isolated from a saline soil in northwest China.</title>
        <authorList>
            <person name="Gan L."/>
        </authorList>
    </citation>
    <scope>NUCLEOTIDE SEQUENCE [LARGE SCALE GENOMIC DNA]</scope>
    <source>
        <strain evidence="3 4">TP2-8</strain>
    </source>
</reference>
<evidence type="ECO:0000313" key="4">
    <source>
        <dbReference type="Proteomes" id="UP000435187"/>
    </source>
</evidence>
<evidence type="ECO:0008006" key="5">
    <source>
        <dbReference type="Google" id="ProtNLM"/>
    </source>
</evidence>
<accession>A0A6N7QVY4</accession>
<feature type="compositionally biased region" description="Acidic residues" evidence="1">
    <location>
        <begin position="25"/>
        <end position="56"/>
    </location>
</feature>
<sequence>MKKKLLFVILVLLLSLLVMACTQDDKDENETEDPENEVEESAENSEQDESSEEDTPTLDQEQAKEVLNEYQNKFMSVIENTEDDGALKDYDSKESLKEEFMTIMSEELADSFVAHYFEEDNGKVYTVSTEAPVWFDEDSDFSFEQVNDVEYEVTQEQSNELIGNVRMTYVIASTDDSWIVSEVRSEDLNGENIENGEGEEQASDENNTDSNHETDTSEITNTKAEDLVRNHLNISQNSDIHVVMDHKDDDGNFVVQVYELVSNGETSHTATIGWYIVDQEDGTVEEMM</sequence>
<evidence type="ECO:0000256" key="1">
    <source>
        <dbReference type="SAM" id="MobiDB-lite"/>
    </source>
</evidence>
<feature type="signal peptide" evidence="2">
    <location>
        <begin position="1"/>
        <end position="20"/>
    </location>
</feature>
<keyword evidence="4" id="KW-1185">Reference proteome</keyword>
<feature type="chain" id="PRO_5039731288" description="DUF5105 domain-containing protein" evidence="2">
    <location>
        <begin position="21"/>
        <end position="288"/>
    </location>
</feature>
<protein>
    <recommendedName>
        <fullName evidence="5">DUF5105 domain-containing protein</fullName>
    </recommendedName>
</protein>